<feature type="compositionally biased region" description="Basic and acidic residues" evidence="1">
    <location>
        <begin position="1"/>
        <end position="17"/>
    </location>
</feature>
<gene>
    <name evidence="2" type="ORF">BD410DRAFT_780737</name>
</gene>
<evidence type="ECO:0000313" key="3">
    <source>
        <dbReference type="Proteomes" id="UP000294933"/>
    </source>
</evidence>
<dbReference type="Proteomes" id="UP000294933">
    <property type="component" value="Unassembled WGS sequence"/>
</dbReference>
<protein>
    <submittedName>
        <fullName evidence="2">Uncharacterized protein</fullName>
    </submittedName>
</protein>
<organism evidence="2 3">
    <name type="scientific">Rickenella mellea</name>
    <dbReference type="NCBI Taxonomy" id="50990"/>
    <lineage>
        <taxon>Eukaryota</taxon>
        <taxon>Fungi</taxon>
        <taxon>Dikarya</taxon>
        <taxon>Basidiomycota</taxon>
        <taxon>Agaricomycotina</taxon>
        <taxon>Agaricomycetes</taxon>
        <taxon>Hymenochaetales</taxon>
        <taxon>Rickenellaceae</taxon>
        <taxon>Rickenella</taxon>
    </lineage>
</organism>
<feature type="region of interest" description="Disordered" evidence="1">
    <location>
        <begin position="1"/>
        <end position="88"/>
    </location>
</feature>
<reference evidence="2 3" key="1">
    <citation type="submission" date="2018-06" db="EMBL/GenBank/DDBJ databases">
        <title>A transcriptomic atlas of mushroom development highlights an independent origin of complex multicellularity.</title>
        <authorList>
            <consortium name="DOE Joint Genome Institute"/>
            <person name="Krizsan K."/>
            <person name="Almasi E."/>
            <person name="Merenyi Z."/>
            <person name="Sahu N."/>
            <person name="Viragh M."/>
            <person name="Koszo T."/>
            <person name="Mondo S."/>
            <person name="Kiss B."/>
            <person name="Balint B."/>
            <person name="Kues U."/>
            <person name="Barry K."/>
            <person name="Hegedus J.C."/>
            <person name="Henrissat B."/>
            <person name="Johnson J."/>
            <person name="Lipzen A."/>
            <person name="Ohm R."/>
            <person name="Nagy I."/>
            <person name="Pangilinan J."/>
            <person name="Yan J."/>
            <person name="Xiong Y."/>
            <person name="Grigoriev I.V."/>
            <person name="Hibbett D.S."/>
            <person name="Nagy L.G."/>
        </authorList>
    </citation>
    <scope>NUCLEOTIDE SEQUENCE [LARGE SCALE GENOMIC DNA]</scope>
    <source>
        <strain evidence="2 3">SZMC22713</strain>
    </source>
</reference>
<keyword evidence="3" id="KW-1185">Reference proteome</keyword>
<proteinExistence type="predicted"/>
<dbReference type="AlphaFoldDB" id="A0A4R5XG88"/>
<name>A0A4R5XG88_9AGAM</name>
<evidence type="ECO:0000256" key="1">
    <source>
        <dbReference type="SAM" id="MobiDB-lite"/>
    </source>
</evidence>
<feature type="compositionally biased region" description="Low complexity" evidence="1">
    <location>
        <begin position="18"/>
        <end position="27"/>
    </location>
</feature>
<accession>A0A4R5XG88</accession>
<dbReference type="VEuPathDB" id="FungiDB:BD410DRAFT_780737"/>
<dbReference type="EMBL" id="ML170156">
    <property type="protein sequence ID" value="TDL30190.1"/>
    <property type="molecule type" value="Genomic_DNA"/>
</dbReference>
<sequence>MRNDGHSDGDAHRRYDGADTAAATRTTPLLPEYSKDRTKPVPVPAMATGATRTSATGPLRATQHVSGGAQPHKPQCHTESCANQVSKPGSQTEFTRVNCNIHIDN</sequence>
<evidence type="ECO:0000313" key="2">
    <source>
        <dbReference type="EMBL" id="TDL30190.1"/>
    </source>
</evidence>
<feature type="compositionally biased region" description="Polar residues" evidence="1">
    <location>
        <begin position="77"/>
        <end position="88"/>
    </location>
</feature>